<reference evidence="2" key="1">
    <citation type="journal article" date="2017" name="Nat. Microbiol.">
        <title>Global analysis of biosynthetic gene clusters reveals vast potential of secondary metabolite production in Penicillium species.</title>
        <authorList>
            <person name="Nielsen J.C."/>
            <person name="Grijseels S."/>
            <person name="Prigent S."/>
            <person name="Ji B."/>
            <person name="Dainat J."/>
            <person name="Nielsen K.F."/>
            <person name="Frisvad J.C."/>
            <person name="Workman M."/>
            <person name="Nielsen J."/>
        </authorList>
    </citation>
    <scope>NUCLEOTIDE SEQUENCE [LARGE SCALE GENOMIC DNA]</scope>
    <source>
        <strain evidence="2">IBT 4502</strain>
    </source>
</reference>
<proteinExistence type="predicted"/>
<dbReference type="Proteomes" id="UP000191408">
    <property type="component" value="Unassembled WGS sequence"/>
</dbReference>
<accession>A0A1V6NX50</accession>
<name>A0A1V6NX50_PENPO</name>
<sequence length="109" mass="12179">MSTKPPRLEFLRWSWTSVNKILSARLIYVVCLKCSIRISGTSPIEIHFKASEIWTCSLSAVSGAWIQNPLLTGVPLQSKRSLELFAADRQRCRIKVPLLTGGDCKAGEF</sequence>
<keyword evidence="2" id="KW-1185">Reference proteome</keyword>
<comment type="caution">
    <text evidence="1">The sequence shown here is derived from an EMBL/GenBank/DDBJ whole genome shotgun (WGS) entry which is preliminary data.</text>
</comment>
<gene>
    <name evidence="1" type="ORF">PENPOL_c002G08597</name>
</gene>
<dbReference type="EMBL" id="MDYM01000002">
    <property type="protein sequence ID" value="OQD69112.1"/>
    <property type="molecule type" value="Genomic_DNA"/>
</dbReference>
<organism evidence="1 2">
    <name type="scientific">Penicillium polonicum</name>
    <dbReference type="NCBI Taxonomy" id="60169"/>
    <lineage>
        <taxon>Eukaryota</taxon>
        <taxon>Fungi</taxon>
        <taxon>Dikarya</taxon>
        <taxon>Ascomycota</taxon>
        <taxon>Pezizomycotina</taxon>
        <taxon>Eurotiomycetes</taxon>
        <taxon>Eurotiomycetidae</taxon>
        <taxon>Eurotiales</taxon>
        <taxon>Aspergillaceae</taxon>
        <taxon>Penicillium</taxon>
    </lineage>
</organism>
<evidence type="ECO:0000313" key="1">
    <source>
        <dbReference type="EMBL" id="OQD69112.1"/>
    </source>
</evidence>
<dbReference type="AlphaFoldDB" id="A0A1V6NX50"/>
<evidence type="ECO:0000313" key="2">
    <source>
        <dbReference type="Proteomes" id="UP000191408"/>
    </source>
</evidence>
<protein>
    <submittedName>
        <fullName evidence="1">Uncharacterized protein</fullName>
    </submittedName>
</protein>